<dbReference type="CDD" id="cd12885">
    <property type="entry name" value="SPRY_RanBP_like"/>
    <property type="match status" value="1"/>
</dbReference>
<proteinExistence type="predicted"/>
<dbReference type="InterPro" id="IPR006595">
    <property type="entry name" value="CTLH_C"/>
</dbReference>
<dbReference type="EMBL" id="JABANP010000003">
    <property type="protein sequence ID" value="KAF4697472.1"/>
    <property type="molecule type" value="Genomic_DNA"/>
</dbReference>
<dbReference type="PROSITE" id="PS50896">
    <property type="entry name" value="LISH"/>
    <property type="match status" value="1"/>
</dbReference>
<evidence type="ECO:0008006" key="6">
    <source>
        <dbReference type="Google" id="ProtNLM"/>
    </source>
</evidence>
<dbReference type="InterPro" id="IPR050618">
    <property type="entry name" value="Ubq-SigPath_Reg"/>
</dbReference>
<evidence type="ECO:0000313" key="4">
    <source>
        <dbReference type="EMBL" id="KAF4697472.1"/>
    </source>
</evidence>
<dbReference type="AlphaFoldDB" id="A0A7J6PN79"/>
<dbReference type="PROSITE" id="PS50188">
    <property type="entry name" value="B302_SPRY"/>
    <property type="match status" value="1"/>
</dbReference>
<dbReference type="InterPro" id="IPR001870">
    <property type="entry name" value="B30.2/SPRY"/>
</dbReference>
<dbReference type="Pfam" id="PF10607">
    <property type="entry name" value="CTLH"/>
    <property type="match status" value="1"/>
</dbReference>
<evidence type="ECO:0000256" key="1">
    <source>
        <dbReference type="SAM" id="MobiDB-lite"/>
    </source>
</evidence>
<dbReference type="Pfam" id="PF00622">
    <property type="entry name" value="SPRY"/>
    <property type="match status" value="1"/>
</dbReference>
<comment type="caution">
    <text evidence="4">The sequence shown here is derived from an EMBL/GenBank/DDBJ whole genome shotgun (WGS) entry which is preliminary data.</text>
</comment>
<dbReference type="InterPro" id="IPR024964">
    <property type="entry name" value="CTLH/CRA"/>
</dbReference>
<sequence>MTTITVTEGDGNIEYILIGTRPAASESRPSCLSLDIADDSPGQLVEIGSDGLTATYIGRASHADVAAVQADHPVPLKDSAFYFEMTVLDTGTVGAITIGLTTSGFLLNRQPGWEIHSYGYRGDDGRRYSNSTSGESFGPTFSQEDTVGCLVDYALGVIRYTKNGKLLAPVGGRVPRTSPPLRFYPTISLHSPGAKVMVNFGKKPFVFDLHRFEAETLERQRSAVESYSDEVTRPLTEKLTQCDSMIRAFLLARGYHRTLEKFDRETGTPQTRSPRVSDSSRSGSSPLPKGQSNGHDPVAANGSSGRLLSQLAWSREREAEMARHVEDRSKVREAIVQGDISSALRMIEERAPEYPAHDPPLLGYVLLLTQCFIEMMNGGELNAAEALAWMHKNLVPVRKRILSCSHGPDSTKSLAVLREVSSSLAYKNIAESPLRGLLHQSRRRLVADLVNDDLIRVMSSPSQVASTRFAGWSPVHVALRQLIATKQVLHAHHMGGTGPVPDSRLLCHGIHKATKWVEVGNRKVKERLTFIRNQL</sequence>
<dbReference type="OrthoDB" id="25503at2759"/>
<dbReference type="InterPro" id="IPR044736">
    <property type="entry name" value="Gid1/RanBPM/SPLA_SPRY"/>
</dbReference>
<evidence type="ECO:0000313" key="5">
    <source>
        <dbReference type="Proteomes" id="UP000541610"/>
    </source>
</evidence>
<dbReference type="InterPro" id="IPR043136">
    <property type="entry name" value="B30.2/SPRY_sf"/>
</dbReference>
<dbReference type="InterPro" id="IPR006594">
    <property type="entry name" value="LisH"/>
</dbReference>
<evidence type="ECO:0000259" key="3">
    <source>
        <dbReference type="PROSITE" id="PS50897"/>
    </source>
</evidence>
<dbReference type="InterPro" id="IPR003877">
    <property type="entry name" value="SPRY_dom"/>
</dbReference>
<feature type="compositionally biased region" description="Low complexity" evidence="1">
    <location>
        <begin position="272"/>
        <end position="288"/>
    </location>
</feature>
<feature type="domain" description="CTLH" evidence="3">
    <location>
        <begin position="324"/>
        <end position="383"/>
    </location>
</feature>
<feature type="domain" description="B30.2/SPRY" evidence="2">
    <location>
        <begin position="14"/>
        <end position="205"/>
    </location>
</feature>
<gene>
    <name evidence="4" type="ORF">FOZ60_007557</name>
</gene>
<dbReference type="Proteomes" id="UP000541610">
    <property type="component" value="Unassembled WGS sequence"/>
</dbReference>
<dbReference type="PANTHER" id="PTHR12864">
    <property type="entry name" value="RAN BINDING PROTEIN 9-RELATED"/>
    <property type="match status" value="1"/>
</dbReference>
<dbReference type="SMART" id="SM00449">
    <property type="entry name" value="SPRY"/>
    <property type="match status" value="1"/>
</dbReference>
<dbReference type="PROSITE" id="PS50897">
    <property type="entry name" value="CTLH"/>
    <property type="match status" value="1"/>
</dbReference>
<reference evidence="4 5" key="1">
    <citation type="submission" date="2020-04" db="EMBL/GenBank/DDBJ databases">
        <title>Perkinsus olseni comparative genomics.</title>
        <authorList>
            <person name="Bogema D.R."/>
        </authorList>
    </citation>
    <scope>NUCLEOTIDE SEQUENCE [LARGE SCALE GENOMIC DNA]</scope>
    <source>
        <strain evidence="4">00978-12</strain>
    </source>
</reference>
<accession>A0A7J6PN79</accession>
<dbReference type="Gene3D" id="2.60.120.920">
    <property type="match status" value="1"/>
</dbReference>
<dbReference type="SUPFAM" id="SSF49899">
    <property type="entry name" value="Concanavalin A-like lectins/glucanases"/>
    <property type="match status" value="1"/>
</dbReference>
<dbReference type="InterPro" id="IPR013320">
    <property type="entry name" value="ConA-like_dom_sf"/>
</dbReference>
<feature type="region of interest" description="Disordered" evidence="1">
    <location>
        <begin position="261"/>
        <end position="303"/>
    </location>
</feature>
<protein>
    <recommendedName>
        <fullName evidence="6">Ran-binding protein 10</fullName>
    </recommendedName>
</protein>
<organism evidence="4 5">
    <name type="scientific">Perkinsus olseni</name>
    <name type="common">Perkinsus atlanticus</name>
    <dbReference type="NCBI Taxonomy" id="32597"/>
    <lineage>
        <taxon>Eukaryota</taxon>
        <taxon>Sar</taxon>
        <taxon>Alveolata</taxon>
        <taxon>Perkinsozoa</taxon>
        <taxon>Perkinsea</taxon>
        <taxon>Perkinsida</taxon>
        <taxon>Perkinsidae</taxon>
        <taxon>Perkinsus</taxon>
    </lineage>
</organism>
<name>A0A7J6PN79_PEROL</name>
<evidence type="ECO:0000259" key="2">
    <source>
        <dbReference type="PROSITE" id="PS50188"/>
    </source>
</evidence>